<proteinExistence type="predicted"/>
<accession>A0A7C0U5I9</accession>
<comment type="caution">
    <text evidence="1">The sequence shown here is derived from an EMBL/GenBank/DDBJ whole genome shotgun (WGS) entry which is preliminary data.</text>
</comment>
<organism evidence="1">
    <name type="scientific">Thermosulfidibacter takaii</name>
    <dbReference type="NCBI Taxonomy" id="412593"/>
    <lineage>
        <taxon>Bacteria</taxon>
        <taxon>Pseudomonadati</taxon>
        <taxon>Thermosulfidibacterota</taxon>
        <taxon>Thermosulfidibacteria</taxon>
        <taxon>Thermosulfidibacterales</taxon>
        <taxon>Thermosulfidibacteraceae</taxon>
    </lineage>
</organism>
<evidence type="ECO:0000313" key="1">
    <source>
        <dbReference type="EMBL" id="HDD52628.1"/>
    </source>
</evidence>
<dbReference type="SUPFAM" id="SSF69318">
    <property type="entry name" value="Integrin alpha N-terminal domain"/>
    <property type="match status" value="1"/>
</dbReference>
<dbReference type="InterPro" id="IPR028994">
    <property type="entry name" value="Integrin_alpha_N"/>
</dbReference>
<protein>
    <recommendedName>
        <fullName evidence="2">VCBS repeat-containing protein</fullName>
    </recommendedName>
</protein>
<gene>
    <name evidence="1" type="ORF">ENF32_00990</name>
</gene>
<dbReference type="AlphaFoldDB" id="A0A7C0U5I9"/>
<evidence type="ECO:0008006" key="2">
    <source>
        <dbReference type="Google" id="ProtNLM"/>
    </source>
</evidence>
<sequence>MKRMMRYTALALFISLAPFTVLGTEVGPLDQLVQRLSPIEGTIIGKIQGVLFVIDIGRRRGVKPGDLFSAYKPIRQLKSPTTGKSITLWSRPLSCLEAFRVEEEYSLAKVVKGEQDLKVNWKVSRFKGMKAYYKGTGEGEKLVGSYLKTRLSHMVWSKDPITGPCTIKINKSREAIEVLAGPDRVLAYYVLRSATSSRTKGNSPPSSIYTESTVEKKEAYAPFYRCILSLNEPIFSMDLGETASLGIPVVVYHNGKELVLAVIQKGQFNVLDRFPYQGMGELLNLYVGDCNGDGLPEVAVNTFIKDEGPDSFILQIKKDGKFAPFLDHIPYFLAMEDQDGDGDRETLLAQGYEEESLFAGSVYKVELRSQGYHLTKEILIPHNFRIPASFIGDVDGDGGDETIFTSSTHKLFICKGSNKLWSSRHEVGGSLITAQVRVGQGEFYYEKPVSIDPPLLIYDVDDDGEKEILVVRNISRLGNIIGDLSPFSGGEVVMVKKEKVGYVTRPFTGELDGPIQSISIYKGELWCTMIRGAYKHPKSYILAFPLSTSTPTGLPFRQTWR</sequence>
<reference evidence="1" key="1">
    <citation type="journal article" date="2020" name="mSystems">
        <title>Genome- and Community-Level Interaction Insights into Carbon Utilization and Element Cycling Functions of Hydrothermarchaeota in Hydrothermal Sediment.</title>
        <authorList>
            <person name="Zhou Z."/>
            <person name="Liu Y."/>
            <person name="Xu W."/>
            <person name="Pan J."/>
            <person name="Luo Z.H."/>
            <person name="Li M."/>
        </authorList>
    </citation>
    <scope>NUCLEOTIDE SEQUENCE [LARGE SCALE GENOMIC DNA]</scope>
    <source>
        <strain evidence="1">HyVt-115</strain>
    </source>
</reference>
<dbReference type="Proteomes" id="UP000885690">
    <property type="component" value="Unassembled WGS sequence"/>
</dbReference>
<name>A0A7C0U5I9_9BACT</name>
<dbReference type="EMBL" id="DQWS01000040">
    <property type="protein sequence ID" value="HDD52628.1"/>
    <property type="molecule type" value="Genomic_DNA"/>
</dbReference>